<feature type="domain" description="Protein ENHANCED DISEASE RESISTANCE 2 C-terminal" evidence="2">
    <location>
        <begin position="650"/>
        <end position="860"/>
    </location>
</feature>
<evidence type="ECO:0000313" key="4">
    <source>
        <dbReference type="Proteomes" id="UP001054902"/>
    </source>
</evidence>
<dbReference type="PANTHER" id="PTHR12136">
    <property type="entry name" value="ENHANCED DISEASE RESISTANCE-RELATED"/>
    <property type="match status" value="1"/>
</dbReference>
<dbReference type="InterPro" id="IPR045096">
    <property type="entry name" value="EDR2-like"/>
</dbReference>
<dbReference type="EMBL" id="BLLK01000045">
    <property type="protein sequence ID" value="GFH52559.1"/>
    <property type="molecule type" value="Genomic_DNA"/>
</dbReference>
<evidence type="ECO:0000256" key="1">
    <source>
        <dbReference type="SAM" id="MobiDB-lite"/>
    </source>
</evidence>
<organism evidence="3 4">
    <name type="scientific">Chaetoceros tenuissimus</name>
    <dbReference type="NCBI Taxonomy" id="426638"/>
    <lineage>
        <taxon>Eukaryota</taxon>
        <taxon>Sar</taxon>
        <taxon>Stramenopiles</taxon>
        <taxon>Ochrophyta</taxon>
        <taxon>Bacillariophyta</taxon>
        <taxon>Coscinodiscophyceae</taxon>
        <taxon>Chaetocerotophycidae</taxon>
        <taxon>Chaetocerotales</taxon>
        <taxon>Chaetocerotaceae</taxon>
        <taxon>Chaetoceros</taxon>
    </lineage>
</organism>
<proteinExistence type="predicted"/>
<keyword evidence="4" id="KW-1185">Reference proteome</keyword>
<name>A0AAD3CXT9_9STRA</name>
<dbReference type="Pfam" id="PF07059">
    <property type="entry name" value="EDR2_C"/>
    <property type="match status" value="1"/>
</dbReference>
<reference evidence="3 4" key="1">
    <citation type="journal article" date="2021" name="Sci. Rep.">
        <title>The genome of the diatom Chaetoceros tenuissimus carries an ancient integrated fragment of an extant virus.</title>
        <authorList>
            <person name="Hongo Y."/>
            <person name="Kimura K."/>
            <person name="Takaki Y."/>
            <person name="Yoshida Y."/>
            <person name="Baba S."/>
            <person name="Kobayashi G."/>
            <person name="Nagasaki K."/>
            <person name="Hano T."/>
            <person name="Tomaru Y."/>
        </authorList>
    </citation>
    <scope>NUCLEOTIDE SEQUENCE [LARGE SCALE GENOMIC DNA]</scope>
    <source>
        <strain evidence="3 4">NIES-3715</strain>
    </source>
</reference>
<dbReference type="Proteomes" id="UP001054902">
    <property type="component" value="Unassembled WGS sequence"/>
</dbReference>
<evidence type="ECO:0000313" key="3">
    <source>
        <dbReference type="EMBL" id="GFH52559.1"/>
    </source>
</evidence>
<dbReference type="PANTHER" id="PTHR12136:SF41">
    <property type="entry name" value="PLECKSTRIN HOMOLOGY (PH) AND LIPID-BINDING START DOMAINS-CONTAINING PROTEIN"/>
    <property type="match status" value="1"/>
</dbReference>
<gene>
    <name evidence="3" type="ORF">CTEN210_09035</name>
</gene>
<evidence type="ECO:0000259" key="2">
    <source>
        <dbReference type="Pfam" id="PF07059"/>
    </source>
</evidence>
<protein>
    <recommendedName>
        <fullName evidence="2">Protein ENHANCED DISEASE RESISTANCE 2 C-terminal domain-containing protein</fullName>
    </recommendedName>
</protein>
<feature type="region of interest" description="Disordered" evidence="1">
    <location>
        <begin position="76"/>
        <end position="96"/>
    </location>
</feature>
<accession>A0AAD3CXT9</accession>
<comment type="caution">
    <text evidence="3">The sequence shown here is derived from an EMBL/GenBank/DDBJ whole genome shotgun (WGS) entry which is preliminary data.</text>
</comment>
<dbReference type="AlphaFoldDB" id="A0AAD3CXT9"/>
<sequence length="890" mass="101744">MSTTQQRKRNNSRRHAGAVQVRGMIRRVWRPRYLEIDKEGVLRYYEAVPTSSTNTNNTKRDIRNELQAFTLSKDLQSLQQKDEPDDDHVLVDTPHDDEDWNAIEDEKVEVILDPSTATHTTVYQNDSQEQQQQEQVPLHQIHNHRPKAIMTILSARNIDTNSLRDVHVGLPPNTFGFVFCGRQVFTEQQENFEASITSLNESQDMDNVCHPLSILHVNDHYFDTSRDYLCAVSSEQEAERWVKELKWAAEKTYQSKSKWLEDGEEIHVRGSFEEGLSPIRFSHRSHKHGIFNDLVLDHENPNHGLDKSLLSDTSTVLTDPMGEGYTIVTKVKNFNICKRDWVRLVGIKCDIVYEIQLLLLGPYHLVNRTTIHTECDSINDDELECWTVEQRTIFRTFQEVLDLLSFGFRDTESVVDITAAMKSLDFSKIFSVKDELAKSCDYVDKALRLITSDPELCDSMMVKSFLGLSTNGDSLIVPRVRKDCIEVANMLSIPCGQSIDTFVKSWVFKVEKHTEKNIHWTKYAMLSMRNPMVESVVSMKAVYLASRTFSFLCSSQRTMNVRADAMLVICGGFFYSGYNYGLKKGGETEKTSEKNGMTIRGLPEKRNHLQRTGGDTENPILDNDDYGSNEAHTLSSPLPKYPDNEGNSCWSEPRDDIFKVRGKTYLRDRIKIPSGPAPFKSRGCDMWLTDNPERNISRLPCVLGKKLREKDTFLVNFLLPFGNFVMYFSVDEEAMPKNARDVWKKFKNGDQLYRDARLKLLPVVIEGPWIVKKAVGPGKAPALLSQSIPLQYYFKEATEDMKAVYEVDVIITASRIAKGILNVVKSHTKKLTIALSIIIEATNEQELPEIVLCSTQLHNLNLDHCPQLPKYFPPLEIDNDDSDDYSESSI</sequence>
<dbReference type="InterPro" id="IPR009769">
    <property type="entry name" value="EDR2_C"/>
</dbReference>